<name>A0A6A4GD70_9AGAR</name>
<evidence type="ECO:0000313" key="3">
    <source>
        <dbReference type="Proteomes" id="UP000799118"/>
    </source>
</evidence>
<accession>A0A6A4GD70</accession>
<reference evidence="2" key="1">
    <citation type="journal article" date="2019" name="Environ. Microbiol.">
        <title>Fungal ecological strategies reflected in gene transcription - a case study of two litter decomposers.</title>
        <authorList>
            <person name="Barbi F."/>
            <person name="Kohler A."/>
            <person name="Barry K."/>
            <person name="Baskaran P."/>
            <person name="Daum C."/>
            <person name="Fauchery L."/>
            <person name="Ihrmark K."/>
            <person name="Kuo A."/>
            <person name="LaButti K."/>
            <person name="Lipzen A."/>
            <person name="Morin E."/>
            <person name="Grigoriev I.V."/>
            <person name="Henrissat B."/>
            <person name="Lindahl B."/>
            <person name="Martin F."/>
        </authorList>
    </citation>
    <scope>NUCLEOTIDE SEQUENCE</scope>
    <source>
        <strain evidence="2">JB14</strain>
    </source>
</reference>
<dbReference type="Proteomes" id="UP000799118">
    <property type="component" value="Unassembled WGS sequence"/>
</dbReference>
<evidence type="ECO:0000256" key="1">
    <source>
        <dbReference type="SAM" id="MobiDB-lite"/>
    </source>
</evidence>
<dbReference type="AlphaFoldDB" id="A0A6A4GD70"/>
<gene>
    <name evidence="2" type="ORF">BT96DRAFT_951399</name>
</gene>
<evidence type="ECO:0000313" key="2">
    <source>
        <dbReference type="EMBL" id="KAE9383380.1"/>
    </source>
</evidence>
<organism evidence="2 3">
    <name type="scientific">Gymnopus androsaceus JB14</name>
    <dbReference type="NCBI Taxonomy" id="1447944"/>
    <lineage>
        <taxon>Eukaryota</taxon>
        <taxon>Fungi</taxon>
        <taxon>Dikarya</taxon>
        <taxon>Basidiomycota</taxon>
        <taxon>Agaricomycotina</taxon>
        <taxon>Agaricomycetes</taxon>
        <taxon>Agaricomycetidae</taxon>
        <taxon>Agaricales</taxon>
        <taxon>Marasmiineae</taxon>
        <taxon>Omphalotaceae</taxon>
        <taxon>Gymnopus</taxon>
    </lineage>
</organism>
<protein>
    <submittedName>
        <fullName evidence="2">Uncharacterized protein</fullName>
    </submittedName>
</protein>
<keyword evidence="3" id="KW-1185">Reference proteome</keyword>
<sequence>MSSYTLSESDVARALAFQLTAKHIPGSDPWHGGNLHITGSEEIELILASGVCDDEDDDTKISYVQWCIEFRDAQRSLLQSLRAPIEESILIRKQLMTEYESYHHRSITPEVRDNLQTTARARANERLRAIKRKEIESWRREFKEQHKQEELNKAEDRLSEDLTVD</sequence>
<proteinExistence type="predicted"/>
<feature type="region of interest" description="Disordered" evidence="1">
    <location>
        <begin position="145"/>
        <end position="165"/>
    </location>
</feature>
<dbReference type="EMBL" id="ML770510">
    <property type="protein sequence ID" value="KAE9383380.1"/>
    <property type="molecule type" value="Genomic_DNA"/>
</dbReference>